<dbReference type="PANTHER" id="PTHR16222">
    <property type="entry name" value="ADP-RIBOSYLGLYCOHYDROLASE"/>
    <property type="match status" value="1"/>
</dbReference>
<name>A0A542DBQ9_AMYCI</name>
<reference evidence="4 5" key="1">
    <citation type="submission" date="2019-06" db="EMBL/GenBank/DDBJ databases">
        <title>Sequencing the genomes of 1000 actinobacteria strains.</title>
        <authorList>
            <person name="Klenk H.-P."/>
        </authorList>
    </citation>
    <scope>NUCLEOTIDE SEQUENCE [LARGE SCALE GENOMIC DNA]</scope>
    <source>
        <strain evidence="4 5">DSM 45679</strain>
    </source>
</reference>
<keyword evidence="5" id="KW-1185">Reference proteome</keyword>
<evidence type="ECO:0000256" key="2">
    <source>
        <dbReference type="ARBA" id="ARBA00022801"/>
    </source>
</evidence>
<comment type="similarity">
    <text evidence="1">Belongs to the ADP-ribosylglycohydrolase family.</text>
</comment>
<evidence type="ECO:0000313" key="4">
    <source>
        <dbReference type="EMBL" id="TQJ00493.1"/>
    </source>
</evidence>
<dbReference type="InterPro" id="IPR036705">
    <property type="entry name" value="Ribosyl_crysJ1_sf"/>
</dbReference>
<dbReference type="InterPro" id="IPR050792">
    <property type="entry name" value="ADP-ribosylglycohydrolase"/>
</dbReference>
<dbReference type="Pfam" id="PF03747">
    <property type="entry name" value="ADP_ribosyl_GH"/>
    <property type="match status" value="1"/>
</dbReference>
<dbReference type="InterPro" id="IPR005502">
    <property type="entry name" value="Ribosyl_crysJ1"/>
</dbReference>
<evidence type="ECO:0000256" key="3">
    <source>
        <dbReference type="PIRSR" id="PIRSR605502-1"/>
    </source>
</evidence>
<proteinExistence type="inferred from homology"/>
<evidence type="ECO:0000313" key="5">
    <source>
        <dbReference type="Proteomes" id="UP000320876"/>
    </source>
</evidence>
<dbReference type="Gene3D" id="1.10.4080.10">
    <property type="entry name" value="ADP-ribosylation/Crystallin J1"/>
    <property type="match status" value="1"/>
</dbReference>
<dbReference type="AlphaFoldDB" id="A0A542DBQ9"/>
<comment type="caution">
    <text evidence="4">The sequence shown here is derived from an EMBL/GenBank/DDBJ whole genome shotgun (WGS) entry which is preliminary data.</text>
</comment>
<dbReference type="SUPFAM" id="SSF101478">
    <property type="entry name" value="ADP-ribosylglycohydrolase"/>
    <property type="match status" value="1"/>
</dbReference>
<dbReference type="Proteomes" id="UP000320876">
    <property type="component" value="Unassembled WGS sequence"/>
</dbReference>
<organism evidence="4 5">
    <name type="scientific">Amycolatopsis cihanbeyliensis</name>
    <dbReference type="NCBI Taxonomy" id="1128664"/>
    <lineage>
        <taxon>Bacteria</taxon>
        <taxon>Bacillati</taxon>
        <taxon>Actinomycetota</taxon>
        <taxon>Actinomycetes</taxon>
        <taxon>Pseudonocardiales</taxon>
        <taxon>Pseudonocardiaceae</taxon>
        <taxon>Amycolatopsis</taxon>
    </lineage>
</organism>
<keyword evidence="3" id="KW-0479">Metal-binding</keyword>
<dbReference type="EMBL" id="VFML01000001">
    <property type="protein sequence ID" value="TQJ00493.1"/>
    <property type="molecule type" value="Genomic_DNA"/>
</dbReference>
<accession>A0A542DBQ9</accession>
<dbReference type="PANTHER" id="PTHR16222:SF24">
    <property type="entry name" value="ADP-RIBOSYLHYDROLASE ARH3"/>
    <property type="match status" value="1"/>
</dbReference>
<dbReference type="RefSeq" id="WP_170220651.1">
    <property type="nucleotide sequence ID" value="NZ_VFML01000001.1"/>
</dbReference>
<dbReference type="GO" id="GO:0046872">
    <property type="term" value="F:metal ion binding"/>
    <property type="evidence" value="ECO:0007669"/>
    <property type="project" value="UniProtKB-KW"/>
</dbReference>
<protein>
    <submittedName>
        <fullName evidence="4">ADP-ribosylglycohydrolase</fullName>
    </submittedName>
</protein>
<comment type="cofactor">
    <cofactor evidence="3">
        <name>Mg(2+)</name>
        <dbReference type="ChEBI" id="CHEBI:18420"/>
    </cofactor>
    <text evidence="3">Binds 2 magnesium ions per subunit.</text>
</comment>
<keyword evidence="2 4" id="KW-0378">Hydrolase</keyword>
<keyword evidence="3" id="KW-0460">Magnesium</keyword>
<gene>
    <name evidence="4" type="ORF">FB471_0118</name>
</gene>
<feature type="binding site" evidence="3">
    <location>
        <position position="59"/>
    </location>
    <ligand>
        <name>Mg(2+)</name>
        <dbReference type="ChEBI" id="CHEBI:18420"/>
        <label>1</label>
    </ligand>
</feature>
<feature type="binding site" evidence="3">
    <location>
        <position position="62"/>
    </location>
    <ligand>
        <name>Mg(2+)</name>
        <dbReference type="ChEBI" id="CHEBI:18420"/>
        <label>1</label>
    </ligand>
</feature>
<evidence type="ECO:0000256" key="1">
    <source>
        <dbReference type="ARBA" id="ARBA00010702"/>
    </source>
</evidence>
<dbReference type="GO" id="GO:0016787">
    <property type="term" value="F:hydrolase activity"/>
    <property type="evidence" value="ECO:0007669"/>
    <property type="project" value="UniProtKB-KW"/>
</dbReference>
<sequence length="95" mass="9571">MVISSSNSARNDAGPEQAAHALGNDAFALGSVPTALTAFLAHPDDVAQAIRYAIQAGGDANTIAAMAGTLAGARNGATILPRSWIERLEAAGRLA</sequence>